<sequence>MFLRLLAACFTLVVAACATPTLQAQPGTLVIVGGGLEPDNEEVFKAFLDVRPADARAIAIVPAASGAPSQAANDFRKALINFGADPENIRIVELAMLDDPQTAEIDEAEWTGGAKDAAEIAKIAEAGAIWFTGGDQSRLTQLLIEDDGRETPMLAAIRERLNIGAVVGGTSAGAAIMSDPMITQGDTLAALLPDAPGEAVRFDRGLGFLNNLLVDQHFGERARLGRLAALLTHERQPHRIGIGIDENTAIKVTAGDTEALVLGTGYVTLLDARGAARGSGTRFAVRGMSLSLASSGDRISLADGRIEPAPFKKATIGNEYFGRATVSGGGMALGATSLAEVAGEALLDNSAARKVERQSFSGAHGVTYRFIQTDASQGWWGRPPEGRAAYALSAVRFDIEPLDIIMKKAEN</sequence>
<dbReference type="EMBL" id="CP081295">
    <property type="protein sequence ID" value="QZD88873.1"/>
    <property type="molecule type" value="Genomic_DNA"/>
</dbReference>
<comment type="similarity">
    <text evidence="3">Belongs to the peptidase S51 family.</text>
</comment>
<keyword evidence="11" id="KW-1185">Reference proteome</keyword>
<dbReference type="NCBIfam" id="TIGR02069">
    <property type="entry name" value="cyanophycinase"/>
    <property type="match status" value="1"/>
</dbReference>
<evidence type="ECO:0000313" key="10">
    <source>
        <dbReference type="EMBL" id="QZD88873.1"/>
    </source>
</evidence>
<dbReference type="PANTHER" id="PTHR36175:SF1">
    <property type="entry name" value="CYANOPHYCINASE"/>
    <property type="match status" value="1"/>
</dbReference>
<feature type="chain" id="PRO_5047310394" description="Cyanophycinase" evidence="9">
    <location>
        <begin position="25"/>
        <end position="411"/>
    </location>
</feature>
<dbReference type="Gene3D" id="3.40.50.880">
    <property type="match status" value="1"/>
</dbReference>
<evidence type="ECO:0000256" key="4">
    <source>
        <dbReference type="ARBA" id="ARBA00013115"/>
    </source>
</evidence>
<name>A0ABX8ZMG1_9SPHN</name>
<keyword evidence="9" id="KW-0732">Signal</keyword>
<dbReference type="GO" id="GO:0008241">
    <property type="term" value="F:peptidyl-dipeptidase activity"/>
    <property type="evidence" value="ECO:0007669"/>
    <property type="project" value="UniProtKB-EC"/>
</dbReference>
<keyword evidence="8" id="KW-0720">Serine protease</keyword>
<dbReference type="InterPro" id="IPR005320">
    <property type="entry name" value="Peptidase_S51"/>
</dbReference>
<protein>
    <recommendedName>
        <fullName evidence="5">Cyanophycinase</fullName>
        <ecNumber evidence="4">3.4.15.6</ecNumber>
    </recommendedName>
</protein>
<keyword evidence="10" id="KW-0121">Carboxypeptidase</keyword>
<accession>A0ABX8ZMG1</accession>
<dbReference type="InterPro" id="IPR029062">
    <property type="entry name" value="Class_I_gatase-like"/>
</dbReference>
<evidence type="ECO:0000256" key="7">
    <source>
        <dbReference type="ARBA" id="ARBA00022801"/>
    </source>
</evidence>
<evidence type="ECO:0000256" key="9">
    <source>
        <dbReference type="SAM" id="SignalP"/>
    </source>
</evidence>
<evidence type="ECO:0000256" key="5">
    <source>
        <dbReference type="ARBA" id="ARBA00015719"/>
    </source>
</evidence>
<evidence type="ECO:0000313" key="11">
    <source>
        <dbReference type="Proteomes" id="UP000824281"/>
    </source>
</evidence>
<organism evidence="10 11">
    <name type="scientific">Qipengyuania aurantiaca</name>
    <dbReference type="NCBI Taxonomy" id="2867233"/>
    <lineage>
        <taxon>Bacteria</taxon>
        <taxon>Pseudomonadati</taxon>
        <taxon>Pseudomonadota</taxon>
        <taxon>Alphaproteobacteria</taxon>
        <taxon>Sphingomonadales</taxon>
        <taxon>Erythrobacteraceae</taxon>
        <taxon>Qipengyuania</taxon>
    </lineage>
</organism>
<dbReference type="CDD" id="cd03145">
    <property type="entry name" value="GAT1_cyanophycinase"/>
    <property type="match status" value="1"/>
</dbReference>
<dbReference type="InterPro" id="IPR011811">
    <property type="entry name" value="Peptidase_S51_cyanophycinase"/>
</dbReference>
<evidence type="ECO:0000256" key="8">
    <source>
        <dbReference type="ARBA" id="ARBA00022825"/>
    </source>
</evidence>
<reference evidence="10 11" key="1">
    <citation type="submission" date="2021-08" db="EMBL/GenBank/DDBJ databases">
        <title>Comparative Genomics Analysis of the Genus Qipengyuania Reveals Extensive Genetic Diversity and Metabolic Versatility, Including the Description of Fifteen Novel Species.</title>
        <authorList>
            <person name="Liu Y."/>
        </authorList>
    </citation>
    <scope>NUCLEOTIDE SEQUENCE [LARGE SCALE GENOMIC DNA]</scope>
    <source>
        <strain evidence="10 11">1NDH13</strain>
    </source>
</reference>
<dbReference type="GO" id="GO:0004180">
    <property type="term" value="F:carboxypeptidase activity"/>
    <property type="evidence" value="ECO:0007669"/>
    <property type="project" value="UniProtKB-KW"/>
</dbReference>
<comment type="function">
    <text evidence="2">Exopeptidase that catalyzes the hydrolytic cleavage of multi-L-arginyl-poly-L-aspartic acid (cyanophycin; a water-insoluble reserve polymer) into aspartate-arginine dipeptides.</text>
</comment>
<dbReference type="Proteomes" id="UP000824281">
    <property type="component" value="Chromosome"/>
</dbReference>
<evidence type="ECO:0000256" key="1">
    <source>
        <dbReference type="ARBA" id="ARBA00001092"/>
    </source>
</evidence>
<evidence type="ECO:0000256" key="3">
    <source>
        <dbReference type="ARBA" id="ARBA00006534"/>
    </source>
</evidence>
<evidence type="ECO:0000256" key="6">
    <source>
        <dbReference type="ARBA" id="ARBA00022670"/>
    </source>
</evidence>
<gene>
    <name evidence="10" type="ORF">K3148_08365</name>
</gene>
<dbReference type="SUPFAM" id="SSF52317">
    <property type="entry name" value="Class I glutamine amidotransferase-like"/>
    <property type="match status" value="1"/>
</dbReference>
<dbReference type="RefSeq" id="WP_221424383.1">
    <property type="nucleotide sequence ID" value="NZ_CP081295.1"/>
</dbReference>
<dbReference type="Pfam" id="PF03575">
    <property type="entry name" value="Peptidase_S51"/>
    <property type="match status" value="1"/>
</dbReference>
<comment type="catalytic activity">
    <reaction evidence="1">
        <text>[L-4-(L-arginin-2-N-yl)aspartate](n) + H2O = [L-4-(L-arginin-2-N-yl)aspartate](n-1) + L-4-(L-arginin-2-N-yl)aspartate</text>
        <dbReference type="Rhea" id="RHEA:12845"/>
        <dbReference type="Rhea" id="RHEA-COMP:13728"/>
        <dbReference type="Rhea" id="RHEA-COMP:13734"/>
        <dbReference type="ChEBI" id="CHEBI:15377"/>
        <dbReference type="ChEBI" id="CHEBI:137986"/>
        <dbReference type="ChEBI" id="CHEBI:137991"/>
        <dbReference type="EC" id="3.4.15.6"/>
    </reaction>
</comment>
<proteinExistence type="inferred from homology"/>
<keyword evidence="6" id="KW-0645">Protease</keyword>
<dbReference type="PANTHER" id="PTHR36175">
    <property type="entry name" value="CYANOPHYCINASE"/>
    <property type="match status" value="1"/>
</dbReference>
<dbReference type="EC" id="3.4.15.6" evidence="4"/>
<dbReference type="PROSITE" id="PS51257">
    <property type="entry name" value="PROKAR_LIPOPROTEIN"/>
    <property type="match status" value="1"/>
</dbReference>
<feature type="signal peptide" evidence="9">
    <location>
        <begin position="1"/>
        <end position="24"/>
    </location>
</feature>
<keyword evidence="7 10" id="KW-0378">Hydrolase</keyword>
<evidence type="ECO:0000256" key="2">
    <source>
        <dbReference type="ARBA" id="ARBA00002039"/>
    </source>
</evidence>